<keyword evidence="1" id="KW-0812">Transmembrane</keyword>
<feature type="transmembrane region" description="Helical" evidence="1">
    <location>
        <begin position="43"/>
        <end position="60"/>
    </location>
</feature>
<evidence type="ECO:0000256" key="1">
    <source>
        <dbReference type="SAM" id="Phobius"/>
    </source>
</evidence>
<dbReference type="OrthoDB" id="444364at2759"/>
<feature type="non-terminal residue" evidence="2">
    <location>
        <position position="1"/>
    </location>
</feature>
<feature type="transmembrane region" description="Helical" evidence="1">
    <location>
        <begin position="111"/>
        <end position="134"/>
    </location>
</feature>
<evidence type="ECO:0000313" key="4">
    <source>
        <dbReference type="EMBL" id="CAL4763318.1"/>
    </source>
</evidence>
<name>A0A9P1BMF9_9DINO</name>
<keyword evidence="1" id="KW-0472">Membrane</keyword>
<keyword evidence="1" id="KW-1133">Transmembrane helix</keyword>
<feature type="transmembrane region" description="Helical" evidence="1">
    <location>
        <begin position="231"/>
        <end position="255"/>
    </location>
</feature>
<evidence type="ECO:0000313" key="5">
    <source>
        <dbReference type="Proteomes" id="UP001152797"/>
    </source>
</evidence>
<dbReference type="EMBL" id="CAMXCT030000236">
    <property type="protein sequence ID" value="CAL4763318.1"/>
    <property type="molecule type" value="Genomic_DNA"/>
</dbReference>
<proteinExistence type="predicted"/>
<dbReference type="EMBL" id="CAMXCT010000236">
    <property type="protein sequence ID" value="CAI3976006.1"/>
    <property type="molecule type" value="Genomic_DNA"/>
</dbReference>
<accession>A0A9P1BMF9</accession>
<reference evidence="3" key="2">
    <citation type="submission" date="2024-04" db="EMBL/GenBank/DDBJ databases">
        <authorList>
            <person name="Chen Y."/>
            <person name="Shah S."/>
            <person name="Dougan E. K."/>
            <person name="Thang M."/>
            <person name="Chan C."/>
        </authorList>
    </citation>
    <scope>NUCLEOTIDE SEQUENCE [LARGE SCALE GENOMIC DNA]</scope>
</reference>
<keyword evidence="5" id="KW-1185">Reference proteome</keyword>
<reference evidence="2" key="1">
    <citation type="submission" date="2022-10" db="EMBL/GenBank/DDBJ databases">
        <authorList>
            <person name="Chen Y."/>
            <person name="Dougan E. K."/>
            <person name="Chan C."/>
            <person name="Rhodes N."/>
            <person name="Thang M."/>
        </authorList>
    </citation>
    <scope>NUCLEOTIDE SEQUENCE</scope>
</reference>
<feature type="transmembrane region" description="Helical" evidence="1">
    <location>
        <begin position="72"/>
        <end position="91"/>
    </location>
</feature>
<protein>
    <submittedName>
        <fullName evidence="4">Autophagy-related protein 18a</fullName>
    </submittedName>
</protein>
<evidence type="ECO:0000313" key="3">
    <source>
        <dbReference type="EMBL" id="CAL1129381.1"/>
    </source>
</evidence>
<dbReference type="AlphaFoldDB" id="A0A9P1BMF9"/>
<evidence type="ECO:0000313" key="2">
    <source>
        <dbReference type="EMBL" id="CAI3976006.1"/>
    </source>
</evidence>
<feature type="transmembrane region" description="Helical" evidence="1">
    <location>
        <begin position="5"/>
        <end position="23"/>
    </location>
</feature>
<comment type="caution">
    <text evidence="2">The sequence shown here is derived from an EMBL/GenBank/DDBJ whole genome shotgun (WGS) entry which is preliminary data.</text>
</comment>
<gene>
    <name evidence="2" type="ORF">C1SCF055_LOCUS4266</name>
</gene>
<dbReference type="EMBL" id="CAMXCT020000236">
    <property type="protein sequence ID" value="CAL1129381.1"/>
    <property type="molecule type" value="Genomic_DNA"/>
</dbReference>
<organism evidence="2">
    <name type="scientific">Cladocopium goreaui</name>
    <dbReference type="NCBI Taxonomy" id="2562237"/>
    <lineage>
        <taxon>Eukaryota</taxon>
        <taxon>Sar</taxon>
        <taxon>Alveolata</taxon>
        <taxon>Dinophyceae</taxon>
        <taxon>Suessiales</taxon>
        <taxon>Symbiodiniaceae</taxon>
        <taxon>Cladocopium</taxon>
    </lineage>
</organism>
<dbReference type="Proteomes" id="UP001152797">
    <property type="component" value="Unassembled WGS sequence"/>
</dbReference>
<sequence length="270" mass="30272">VKHQGATHACVVCVLLYATMLALGTGVDRLLAGDLLLPEGMKAWAAALLAYWSWLVLLRLRCETGSVAADIYQLMFSCNFSMPMAAAAILLRRPVLLCAQGILVAIDQVLWYVDLLGFLVLGKLPVKVVGYLLWPSTPLSRRISCIHHLLFEPLVIYVGSQGQSLPVGRAFLVAFAQTVLCQAVCRFSTPLEIQRANGELCYLNINLCYECFRDVKVGWIRRYDRRSASVYLPWMLWIWNGGNVLLFMLLAWPLLWLLNFLGWSHAAISL</sequence>